<sequence length="209" mass="22389">MEQDSSVHNSPVSPRPRARSYQDYVAQQRALMASQAKPLVGTGSTLLRQMMIGFACAALLGLIMFVLGATFISRAMEKKESITIMLCIMGIACGLLIIAGVGVLAKLLITRKTQSCQGRRSQQHPQAACFHTCSVIYTPSQDPLPYVYDPPPAYDTVASLIVSPGSGAVGEGASRDDSDGEKIQPIMVLPPDYDDATKPIPAYQDAILS</sequence>
<feature type="compositionally biased region" description="Basic and acidic residues" evidence="1">
    <location>
        <begin position="173"/>
        <end position="182"/>
    </location>
</feature>
<evidence type="ECO:0000256" key="2">
    <source>
        <dbReference type="SAM" id="Phobius"/>
    </source>
</evidence>
<keyword evidence="2" id="KW-0812">Transmembrane</keyword>
<evidence type="ECO:0000256" key="1">
    <source>
        <dbReference type="SAM" id="MobiDB-lite"/>
    </source>
</evidence>
<evidence type="ECO:0008006" key="5">
    <source>
        <dbReference type="Google" id="ProtNLM"/>
    </source>
</evidence>
<protein>
    <recommendedName>
        <fullName evidence="5">Transmembrane protein</fullName>
    </recommendedName>
</protein>
<feature type="transmembrane region" description="Helical" evidence="2">
    <location>
        <begin position="50"/>
        <end position="72"/>
    </location>
</feature>
<dbReference type="AlphaFoldDB" id="A0AAN9GLB1"/>
<reference evidence="3 4" key="1">
    <citation type="submission" date="2024-02" db="EMBL/GenBank/DDBJ databases">
        <title>Chromosome-scale genome assembly of the rough periwinkle Littorina saxatilis.</title>
        <authorList>
            <person name="De Jode A."/>
            <person name="Faria R."/>
            <person name="Formenti G."/>
            <person name="Sims Y."/>
            <person name="Smith T.P."/>
            <person name="Tracey A."/>
            <person name="Wood J.M.D."/>
            <person name="Zagrodzka Z.B."/>
            <person name="Johannesson K."/>
            <person name="Butlin R.K."/>
            <person name="Leder E.H."/>
        </authorList>
    </citation>
    <scope>NUCLEOTIDE SEQUENCE [LARGE SCALE GENOMIC DNA]</scope>
    <source>
        <strain evidence="3">Snail1</strain>
        <tissue evidence="3">Muscle</tissue>
    </source>
</reference>
<dbReference type="EMBL" id="JBAMIC010000002">
    <property type="protein sequence ID" value="KAK7112156.1"/>
    <property type="molecule type" value="Genomic_DNA"/>
</dbReference>
<feature type="transmembrane region" description="Helical" evidence="2">
    <location>
        <begin position="84"/>
        <end position="109"/>
    </location>
</feature>
<comment type="caution">
    <text evidence="3">The sequence shown here is derived from an EMBL/GenBank/DDBJ whole genome shotgun (WGS) entry which is preliminary data.</text>
</comment>
<name>A0AAN9GLB1_9CAEN</name>
<accession>A0AAN9GLB1</accession>
<organism evidence="3 4">
    <name type="scientific">Littorina saxatilis</name>
    <dbReference type="NCBI Taxonomy" id="31220"/>
    <lineage>
        <taxon>Eukaryota</taxon>
        <taxon>Metazoa</taxon>
        <taxon>Spiralia</taxon>
        <taxon>Lophotrochozoa</taxon>
        <taxon>Mollusca</taxon>
        <taxon>Gastropoda</taxon>
        <taxon>Caenogastropoda</taxon>
        <taxon>Littorinimorpha</taxon>
        <taxon>Littorinoidea</taxon>
        <taxon>Littorinidae</taxon>
        <taxon>Littorina</taxon>
    </lineage>
</organism>
<proteinExistence type="predicted"/>
<feature type="region of interest" description="Disordered" evidence="1">
    <location>
        <begin position="168"/>
        <end position="197"/>
    </location>
</feature>
<gene>
    <name evidence="3" type="ORF">V1264_011653</name>
</gene>
<keyword evidence="2" id="KW-1133">Transmembrane helix</keyword>
<evidence type="ECO:0000313" key="3">
    <source>
        <dbReference type="EMBL" id="KAK7112156.1"/>
    </source>
</evidence>
<dbReference type="Proteomes" id="UP001374579">
    <property type="component" value="Unassembled WGS sequence"/>
</dbReference>
<evidence type="ECO:0000313" key="4">
    <source>
        <dbReference type="Proteomes" id="UP001374579"/>
    </source>
</evidence>
<keyword evidence="4" id="KW-1185">Reference proteome</keyword>
<keyword evidence="2" id="KW-0472">Membrane</keyword>